<sequence>MVNFSELAEFPDFSTEENLQECFNYVKDLVKKGGDLIVEGFTKTKDVKVKTVAVDLVTEYDKKVEDIIIDGIKEKYPNHKFIAEESAAKNPLTSDPTWIIDPIDGTTNFIHCNPLISISVALAVDKKLLLAICFNPIHNEFYTAIRGRGAFLNGQQIHCSRITELKNAVISVEVSLGWAQSLRDDVIGRTYILSSRAIGIRSLGSIVVALCYVARGSIDAYQMEYLMPWDIAAGALLIQEAGGVVKNHKGGPYDIMEAQVLVAGTLQLYDEMLAVNRECEGKVITFSK</sequence>
<keyword evidence="6 7" id="KW-0460">Magnesium</keyword>
<evidence type="ECO:0000256" key="3">
    <source>
        <dbReference type="ARBA" id="ARBA00009759"/>
    </source>
</evidence>
<accession>A0A1B0GQE6</accession>
<dbReference type="PROSITE" id="PS00629">
    <property type="entry name" value="IMP_1"/>
    <property type="match status" value="1"/>
</dbReference>
<dbReference type="VEuPathDB" id="VectorBase:PPAPM1_011154"/>
<dbReference type="Gene3D" id="3.40.190.80">
    <property type="match status" value="1"/>
</dbReference>
<evidence type="ECO:0000256" key="2">
    <source>
        <dbReference type="ARBA" id="ARBA00005152"/>
    </source>
</evidence>
<dbReference type="Pfam" id="PF00459">
    <property type="entry name" value="Inositol_P"/>
    <property type="match status" value="1"/>
</dbReference>
<dbReference type="CDD" id="cd01639">
    <property type="entry name" value="IMPase"/>
    <property type="match status" value="1"/>
</dbReference>
<dbReference type="GO" id="GO:0008934">
    <property type="term" value="F:inositol monophosphate 1-phosphatase activity"/>
    <property type="evidence" value="ECO:0007669"/>
    <property type="project" value="InterPro"/>
</dbReference>
<proteinExistence type="inferred from homology"/>
<feature type="binding site" evidence="7">
    <location>
        <position position="230"/>
    </location>
    <ligand>
        <name>Mg(2+)</name>
        <dbReference type="ChEBI" id="CHEBI:18420"/>
        <label>1</label>
        <note>catalytic</note>
    </ligand>
</feature>
<dbReference type="FunFam" id="3.30.540.10:FF:000004">
    <property type="entry name" value="Inositol-1-monophosphatase"/>
    <property type="match status" value="1"/>
</dbReference>
<feature type="binding site" evidence="7">
    <location>
        <position position="84"/>
    </location>
    <ligand>
        <name>Mg(2+)</name>
        <dbReference type="ChEBI" id="CHEBI:18420"/>
        <label>1</label>
        <note>catalytic</note>
    </ligand>
</feature>
<dbReference type="EC" id="3.1.3.25" evidence="8"/>
<feature type="binding site" evidence="7">
    <location>
        <position position="101"/>
    </location>
    <ligand>
        <name>Mg(2+)</name>
        <dbReference type="ChEBI" id="CHEBI:18420"/>
        <label>1</label>
        <note>catalytic</note>
    </ligand>
</feature>
<evidence type="ECO:0000256" key="6">
    <source>
        <dbReference type="ARBA" id="ARBA00022842"/>
    </source>
</evidence>
<dbReference type="PANTHER" id="PTHR20854">
    <property type="entry name" value="INOSITOL MONOPHOSPHATASE"/>
    <property type="match status" value="1"/>
</dbReference>
<dbReference type="InterPro" id="IPR000760">
    <property type="entry name" value="Inositol_monophosphatase-like"/>
</dbReference>
<comment type="catalytic activity">
    <reaction evidence="8">
        <text>a myo-inositol phosphate + H2O = myo-inositol + phosphate</text>
        <dbReference type="Rhea" id="RHEA:24056"/>
        <dbReference type="ChEBI" id="CHEBI:15377"/>
        <dbReference type="ChEBI" id="CHEBI:17268"/>
        <dbReference type="ChEBI" id="CHEBI:43474"/>
        <dbReference type="ChEBI" id="CHEBI:84139"/>
        <dbReference type="EC" id="3.1.3.25"/>
    </reaction>
</comment>
<dbReference type="VEuPathDB" id="VectorBase:PPAI009718"/>
<evidence type="ECO:0000256" key="1">
    <source>
        <dbReference type="ARBA" id="ARBA00001946"/>
    </source>
</evidence>
<dbReference type="Proteomes" id="UP000092462">
    <property type="component" value="Unassembled WGS sequence"/>
</dbReference>
<dbReference type="GeneID" id="129803858"/>
<dbReference type="PRINTS" id="PR00378">
    <property type="entry name" value="LIIMPHPHTASE"/>
</dbReference>
<reference evidence="9" key="1">
    <citation type="submission" date="2022-08" db="UniProtKB">
        <authorList>
            <consortium name="EnsemblMetazoa"/>
        </authorList>
    </citation>
    <scope>IDENTIFICATION</scope>
    <source>
        <strain evidence="9">Israel</strain>
    </source>
</reference>
<dbReference type="InterPro" id="IPR020552">
    <property type="entry name" value="Inositol_monoPase_Li-sen"/>
</dbReference>
<evidence type="ECO:0000256" key="4">
    <source>
        <dbReference type="ARBA" id="ARBA00022723"/>
    </source>
</evidence>
<comment type="similarity">
    <text evidence="3 8">Belongs to the inositol monophosphatase superfamily.</text>
</comment>
<dbReference type="GO" id="GO:0006020">
    <property type="term" value="P:inositol metabolic process"/>
    <property type="evidence" value="ECO:0007669"/>
    <property type="project" value="TreeGrafter"/>
</dbReference>
<dbReference type="InterPro" id="IPR020550">
    <property type="entry name" value="Inositol_monophosphatase_CS"/>
</dbReference>
<dbReference type="OrthoDB" id="10254945at2759"/>
<dbReference type="Gene3D" id="3.30.540.10">
    <property type="entry name" value="Fructose-1,6-Bisphosphatase, subunit A, domain 1"/>
    <property type="match status" value="1"/>
</dbReference>
<dbReference type="RefSeq" id="XP_055706649.1">
    <property type="nucleotide sequence ID" value="XM_055850674.1"/>
</dbReference>
<dbReference type="PROSITE" id="PS00630">
    <property type="entry name" value="IMP_2"/>
    <property type="match status" value="1"/>
</dbReference>
<dbReference type="EMBL" id="AJVK01017056">
    <property type="status" value="NOT_ANNOTATED_CDS"/>
    <property type="molecule type" value="Genomic_DNA"/>
</dbReference>
<protein>
    <recommendedName>
        <fullName evidence="8">Inositol-1-monophosphatase</fullName>
        <ecNumber evidence="8">3.1.3.25</ecNumber>
    </recommendedName>
</protein>
<feature type="binding site" evidence="7">
    <location>
        <position position="104"/>
    </location>
    <ligand>
        <name>Mg(2+)</name>
        <dbReference type="ChEBI" id="CHEBI:18420"/>
        <label>1</label>
        <note>catalytic</note>
    </ligand>
</feature>
<dbReference type="InterPro" id="IPR033942">
    <property type="entry name" value="IMPase"/>
</dbReference>
<dbReference type="GO" id="GO:0007165">
    <property type="term" value="P:signal transduction"/>
    <property type="evidence" value="ECO:0007669"/>
    <property type="project" value="TreeGrafter"/>
</dbReference>
<evidence type="ECO:0000256" key="7">
    <source>
        <dbReference type="PIRSR" id="PIRSR600760-2"/>
    </source>
</evidence>
<name>A0A1B0GQE6_PHLPP</name>
<dbReference type="GO" id="GO:0046872">
    <property type="term" value="F:metal ion binding"/>
    <property type="evidence" value="ECO:0007669"/>
    <property type="project" value="UniProtKB-KW"/>
</dbReference>
<evidence type="ECO:0000256" key="8">
    <source>
        <dbReference type="RuleBase" id="RU364068"/>
    </source>
</evidence>
<dbReference type="GO" id="GO:0046854">
    <property type="term" value="P:phosphatidylinositol phosphate biosynthetic process"/>
    <property type="evidence" value="ECO:0007669"/>
    <property type="project" value="InterPro"/>
</dbReference>
<keyword evidence="4 7" id="KW-0479">Metal-binding</keyword>
<dbReference type="EnsemblMetazoa" id="PPAI009718-RA">
    <property type="protein sequence ID" value="PPAI009718-PA"/>
    <property type="gene ID" value="PPAI009718"/>
</dbReference>
<dbReference type="PRINTS" id="PR00377">
    <property type="entry name" value="IMPHPHTASES"/>
</dbReference>
<dbReference type="InterPro" id="IPR020583">
    <property type="entry name" value="Inositol_monoP_metal-BS"/>
</dbReference>
<keyword evidence="10" id="KW-1185">Reference proteome</keyword>
<keyword evidence="5 8" id="KW-0378">Hydrolase</keyword>
<evidence type="ECO:0000313" key="9">
    <source>
        <dbReference type="EnsemblMetazoa" id="PPAI009718-PA"/>
    </source>
</evidence>
<feature type="binding site" evidence="7">
    <location>
        <position position="103"/>
    </location>
    <ligand>
        <name>Mg(2+)</name>
        <dbReference type="ChEBI" id="CHEBI:18420"/>
        <label>1</label>
        <note>catalytic</note>
    </ligand>
</feature>
<dbReference type="SUPFAM" id="SSF56655">
    <property type="entry name" value="Carbohydrate phosphatase"/>
    <property type="match status" value="1"/>
</dbReference>
<dbReference type="AlphaFoldDB" id="A0A1B0GQE6"/>
<dbReference type="PANTHER" id="PTHR20854:SF25">
    <property type="entry name" value="INOSITOL-1-MONOPHOSPHATASE"/>
    <property type="match status" value="1"/>
</dbReference>
<comment type="pathway">
    <text evidence="2 8">Polyol metabolism; myo-inositol biosynthesis; myo-inositol from D-glucose 6-phosphate: step 2/2.</text>
</comment>
<evidence type="ECO:0000313" key="10">
    <source>
        <dbReference type="Proteomes" id="UP000092462"/>
    </source>
</evidence>
<comment type="cofactor">
    <cofactor evidence="1 7 8">
        <name>Mg(2+)</name>
        <dbReference type="ChEBI" id="CHEBI:18420"/>
    </cofactor>
</comment>
<dbReference type="KEGG" id="ppap:129803858"/>
<organism evidence="9 10">
    <name type="scientific">Phlebotomus papatasi</name>
    <name type="common">Sandfly</name>
    <dbReference type="NCBI Taxonomy" id="29031"/>
    <lineage>
        <taxon>Eukaryota</taxon>
        <taxon>Metazoa</taxon>
        <taxon>Ecdysozoa</taxon>
        <taxon>Arthropoda</taxon>
        <taxon>Hexapoda</taxon>
        <taxon>Insecta</taxon>
        <taxon>Pterygota</taxon>
        <taxon>Neoptera</taxon>
        <taxon>Endopterygota</taxon>
        <taxon>Diptera</taxon>
        <taxon>Nematocera</taxon>
        <taxon>Psychodoidea</taxon>
        <taxon>Psychodidae</taxon>
        <taxon>Phlebotomus</taxon>
        <taxon>Phlebotomus</taxon>
    </lineage>
</organism>
<evidence type="ECO:0000256" key="5">
    <source>
        <dbReference type="ARBA" id="ARBA00022801"/>
    </source>
</evidence>